<reference evidence="1" key="1">
    <citation type="journal article" date="2023" name="bioRxiv">
        <title>Improved chromosome-level genome assembly for marigold (Tagetes erecta).</title>
        <authorList>
            <person name="Jiang F."/>
            <person name="Yuan L."/>
            <person name="Wang S."/>
            <person name="Wang H."/>
            <person name="Xu D."/>
            <person name="Wang A."/>
            <person name="Fan W."/>
        </authorList>
    </citation>
    <scope>NUCLEOTIDE SEQUENCE</scope>
    <source>
        <strain evidence="1">WSJ</strain>
        <tissue evidence="1">Leaf</tissue>
    </source>
</reference>
<organism evidence="1 2">
    <name type="scientific">Tagetes erecta</name>
    <name type="common">African marigold</name>
    <dbReference type="NCBI Taxonomy" id="13708"/>
    <lineage>
        <taxon>Eukaryota</taxon>
        <taxon>Viridiplantae</taxon>
        <taxon>Streptophyta</taxon>
        <taxon>Embryophyta</taxon>
        <taxon>Tracheophyta</taxon>
        <taxon>Spermatophyta</taxon>
        <taxon>Magnoliopsida</taxon>
        <taxon>eudicotyledons</taxon>
        <taxon>Gunneridae</taxon>
        <taxon>Pentapetalae</taxon>
        <taxon>asterids</taxon>
        <taxon>campanulids</taxon>
        <taxon>Asterales</taxon>
        <taxon>Asteraceae</taxon>
        <taxon>Asteroideae</taxon>
        <taxon>Heliantheae alliance</taxon>
        <taxon>Tageteae</taxon>
        <taxon>Tagetes</taxon>
    </lineage>
</organism>
<keyword evidence="2" id="KW-1185">Reference proteome</keyword>
<protein>
    <recommendedName>
        <fullName evidence="3">SHSP domain-containing protein</fullName>
    </recommendedName>
</protein>
<dbReference type="EMBL" id="JAUHHV010000008">
    <property type="protein sequence ID" value="KAK1415343.1"/>
    <property type="molecule type" value="Genomic_DNA"/>
</dbReference>
<sequence>MKLDKHGFDKMSRMIPKKCWTKHEENEIQIDIPVEDAAGEIKMHVDTNNTFFLRQINSNKLQAHQLPVRANFEKAVFKAVFKNGVVSVNIKNFIREDVKVV</sequence>
<dbReference type="Proteomes" id="UP001229421">
    <property type="component" value="Unassembled WGS sequence"/>
</dbReference>
<evidence type="ECO:0000313" key="2">
    <source>
        <dbReference type="Proteomes" id="UP001229421"/>
    </source>
</evidence>
<accession>A0AAD8K4X3</accession>
<gene>
    <name evidence="1" type="ORF">QVD17_31124</name>
</gene>
<dbReference type="AlphaFoldDB" id="A0AAD8K4X3"/>
<evidence type="ECO:0000313" key="1">
    <source>
        <dbReference type="EMBL" id="KAK1415343.1"/>
    </source>
</evidence>
<evidence type="ECO:0008006" key="3">
    <source>
        <dbReference type="Google" id="ProtNLM"/>
    </source>
</evidence>
<comment type="caution">
    <text evidence="1">The sequence shown here is derived from an EMBL/GenBank/DDBJ whole genome shotgun (WGS) entry which is preliminary data.</text>
</comment>
<name>A0AAD8K4X3_TARER</name>
<proteinExistence type="predicted"/>